<proteinExistence type="predicted"/>
<sequence length="75" mass="8178">MNGKAEIGKGNMNNMVTNEKYISSTTRKISEVIMIIDGLSQNKYISSLNAAIESARVGEAERIFAVVASEVRLSK</sequence>
<keyword evidence="2" id="KW-1185">Reference proteome</keyword>
<protein>
    <submittedName>
        <fullName evidence="1">Uncharacterized protein</fullName>
    </submittedName>
</protein>
<name>A0ACC8XGX9_9FIRM</name>
<reference evidence="1" key="1">
    <citation type="submission" date="2016-08" db="EMBL/GenBank/DDBJ databases">
        <authorList>
            <person name="Ngugi D.K."/>
            <person name="Miyake S."/>
            <person name="Stingl U."/>
        </authorList>
    </citation>
    <scope>NUCLEOTIDE SEQUENCE</scope>
    <source>
        <strain evidence="1">SCG-D08WGA-EpuloA1</strain>
    </source>
</reference>
<evidence type="ECO:0000313" key="1">
    <source>
        <dbReference type="EMBL" id="ONI42789.1"/>
    </source>
</evidence>
<dbReference type="EMBL" id="LJHD01000177">
    <property type="protein sequence ID" value="ONI42789.1"/>
    <property type="molecule type" value="Genomic_DNA"/>
</dbReference>
<dbReference type="Proteomes" id="UP000188637">
    <property type="component" value="Unassembled WGS sequence"/>
</dbReference>
<comment type="caution">
    <text evidence="1">The sequence shown here is derived from an EMBL/GenBank/DDBJ whole genome shotgun (WGS) entry which is preliminary data.</text>
</comment>
<organism evidence="1 2">
    <name type="scientific">Candidatus Epulonipiscium fishelsonii</name>
    <dbReference type="NCBI Taxonomy" id="77094"/>
    <lineage>
        <taxon>Bacteria</taxon>
        <taxon>Bacillati</taxon>
        <taxon>Bacillota</taxon>
        <taxon>Clostridia</taxon>
        <taxon>Lachnospirales</taxon>
        <taxon>Lachnospiraceae</taxon>
        <taxon>Candidatus Epulonipiscium</taxon>
    </lineage>
</organism>
<accession>A0ACC8XGX9</accession>
<gene>
    <name evidence="1" type="ORF">AN640_07120</name>
</gene>
<evidence type="ECO:0000313" key="2">
    <source>
        <dbReference type="Proteomes" id="UP000188637"/>
    </source>
</evidence>